<dbReference type="GO" id="GO:0016491">
    <property type="term" value="F:oxidoreductase activity"/>
    <property type="evidence" value="ECO:0007669"/>
    <property type="project" value="InterPro"/>
</dbReference>
<organism evidence="1 2">
    <name type="scientific">Reichenbachiella agariperforans</name>
    <dbReference type="NCBI Taxonomy" id="156994"/>
    <lineage>
        <taxon>Bacteria</taxon>
        <taxon>Pseudomonadati</taxon>
        <taxon>Bacteroidota</taxon>
        <taxon>Cytophagia</taxon>
        <taxon>Cytophagales</taxon>
        <taxon>Reichenbachiellaceae</taxon>
        <taxon>Reichenbachiella</taxon>
    </lineage>
</organism>
<dbReference type="SUPFAM" id="SSF56003">
    <property type="entry name" value="Molybdenum cofactor-binding domain"/>
    <property type="match status" value="1"/>
</dbReference>
<sequence length="166" mass="18317">MKPSLDPNREFVIGIKTDAGFSGRRVVQIDTLTEAAQCIALLAITPQSQATLYSKHDLPAISQLVSQQLRIPLDQVTLVRDYANCHSSTACTQAILALSATTRAMLINAAANRWNICPTHCKMESGKVVQKEKSFDFELGELITEAKQGDIPLIPELYLQHRQPKS</sequence>
<accession>A0A1M6T2P6</accession>
<dbReference type="AlphaFoldDB" id="A0A1M6T2P6"/>
<name>A0A1M6T2P6_REIAG</name>
<proteinExistence type="predicted"/>
<protein>
    <submittedName>
        <fullName evidence="1">Uncharacterized protein</fullName>
    </submittedName>
</protein>
<reference evidence="2" key="1">
    <citation type="submission" date="2016-11" db="EMBL/GenBank/DDBJ databases">
        <authorList>
            <person name="Varghese N."/>
            <person name="Submissions S."/>
        </authorList>
    </citation>
    <scope>NUCLEOTIDE SEQUENCE [LARGE SCALE GENOMIC DNA]</scope>
    <source>
        <strain evidence="2">DSM 26134</strain>
    </source>
</reference>
<dbReference type="Gene3D" id="3.30.365.10">
    <property type="entry name" value="Aldehyde oxidase/xanthine dehydrogenase, molybdopterin binding domain"/>
    <property type="match status" value="1"/>
</dbReference>
<dbReference type="InterPro" id="IPR037165">
    <property type="entry name" value="AldOxase/xan_DH_Mopterin-bd_sf"/>
</dbReference>
<evidence type="ECO:0000313" key="1">
    <source>
        <dbReference type="EMBL" id="SHK51170.1"/>
    </source>
</evidence>
<dbReference type="RefSeq" id="WP_073123480.1">
    <property type="nucleotide sequence ID" value="NZ_FRAA01000005.1"/>
</dbReference>
<keyword evidence="2" id="KW-1185">Reference proteome</keyword>
<evidence type="ECO:0000313" key="2">
    <source>
        <dbReference type="Proteomes" id="UP000184474"/>
    </source>
</evidence>
<dbReference type="STRING" id="156994.SAMN04488028_105258"/>
<dbReference type="Proteomes" id="UP000184474">
    <property type="component" value="Unassembled WGS sequence"/>
</dbReference>
<gene>
    <name evidence="1" type="ORF">SAMN04488028_105258</name>
</gene>
<dbReference type="EMBL" id="FRAA01000005">
    <property type="protein sequence ID" value="SHK51170.1"/>
    <property type="molecule type" value="Genomic_DNA"/>
</dbReference>